<comment type="subcellular location">
    <subcellularLocation>
        <location evidence="1 14">Cell outer membrane</location>
        <topology evidence="1 14">Multi-pass membrane protein</topology>
    </subcellularLocation>
</comment>
<keyword evidence="5" id="KW-0410">Iron transport</keyword>
<gene>
    <name evidence="19" type="ORF">IV417_14310</name>
</gene>
<accession>A0AAP2G9L5</accession>
<evidence type="ECO:0000256" key="5">
    <source>
        <dbReference type="ARBA" id="ARBA00022496"/>
    </source>
</evidence>
<evidence type="ECO:0000256" key="14">
    <source>
        <dbReference type="PROSITE-ProRule" id="PRU01360"/>
    </source>
</evidence>
<evidence type="ECO:0000313" key="20">
    <source>
        <dbReference type="Proteomes" id="UP001315686"/>
    </source>
</evidence>
<dbReference type="InterPro" id="IPR036942">
    <property type="entry name" value="Beta-barrel_TonB_sf"/>
</dbReference>
<dbReference type="GO" id="GO:0038023">
    <property type="term" value="F:signaling receptor activity"/>
    <property type="evidence" value="ECO:0007669"/>
    <property type="project" value="InterPro"/>
</dbReference>
<evidence type="ECO:0000256" key="2">
    <source>
        <dbReference type="ARBA" id="ARBA00009810"/>
    </source>
</evidence>
<dbReference type="InterPro" id="IPR010105">
    <property type="entry name" value="TonB_sidphr_rcpt"/>
</dbReference>
<dbReference type="AlphaFoldDB" id="A0AAP2G9L5"/>
<evidence type="ECO:0000256" key="13">
    <source>
        <dbReference type="ARBA" id="ARBA00023237"/>
    </source>
</evidence>
<keyword evidence="3 14" id="KW-0813">Transport</keyword>
<reference evidence="19 20" key="1">
    <citation type="journal article" date="2021" name="Arch. Microbiol.">
        <title>Harenicola maris gen. nov., sp. nov. isolated from the Sea of Japan shallow sediments.</title>
        <authorList>
            <person name="Romanenko L.A."/>
            <person name="Kurilenko V.V."/>
            <person name="Chernysheva N.Y."/>
            <person name="Tekutyeva L.A."/>
            <person name="Velansky P.V."/>
            <person name="Svetashev V.I."/>
            <person name="Isaeva M.P."/>
        </authorList>
    </citation>
    <scope>NUCLEOTIDE SEQUENCE [LARGE SCALE GENOMIC DNA]</scope>
    <source>
        <strain evidence="19 20">KMM 3653</strain>
    </source>
</reference>
<dbReference type="Pfam" id="PF00593">
    <property type="entry name" value="TonB_dep_Rec_b-barrel"/>
    <property type="match status" value="1"/>
</dbReference>
<dbReference type="InterPro" id="IPR039426">
    <property type="entry name" value="TonB-dep_rcpt-like"/>
</dbReference>
<dbReference type="Pfam" id="PF07715">
    <property type="entry name" value="Plug"/>
    <property type="match status" value="1"/>
</dbReference>
<evidence type="ECO:0000256" key="10">
    <source>
        <dbReference type="ARBA" id="ARBA00023077"/>
    </source>
</evidence>
<evidence type="ECO:0000256" key="8">
    <source>
        <dbReference type="ARBA" id="ARBA00023004"/>
    </source>
</evidence>
<evidence type="ECO:0000256" key="12">
    <source>
        <dbReference type="ARBA" id="ARBA00023170"/>
    </source>
</evidence>
<proteinExistence type="inferred from homology"/>
<dbReference type="NCBIfam" id="TIGR01783">
    <property type="entry name" value="TonB-siderophor"/>
    <property type="match status" value="1"/>
</dbReference>
<dbReference type="PANTHER" id="PTHR32552">
    <property type="entry name" value="FERRICHROME IRON RECEPTOR-RELATED"/>
    <property type="match status" value="1"/>
</dbReference>
<evidence type="ECO:0000256" key="11">
    <source>
        <dbReference type="ARBA" id="ARBA00023136"/>
    </source>
</evidence>
<evidence type="ECO:0000256" key="3">
    <source>
        <dbReference type="ARBA" id="ARBA00022448"/>
    </source>
</evidence>
<dbReference type="RefSeq" id="WP_327794787.1">
    <property type="nucleotide sequence ID" value="NZ_JADQAZ010000003.1"/>
</dbReference>
<keyword evidence="7 16" id="KW-0732">Signal</keyword>
<dbReference type="PANTHER" id="PTHR32552:SF68">
    <property type="entry name" value="FERRICHROME OUTER MEMBRANE TRANSPORTER_PHAGE RECEPTOR"/>
    <property type="match status" value="1"/>
</dbReference>
<dbReference type="PROSITE" id="PS52016">
    <property type="entry name" value="TONB_DEPENDENT_REC_3"/>
    <property type="match status" value="1"/>
</dbReference>
<dbReference type="InterPro" id="IPR037066">
    <property type="entry name" value="Plug_dom_sf"/>
</dbReference>
<evidence type="ECO:0000313" key="19">
    <source>
        <dbReference type="EMBL" id="MBT0958559.1"/>
    </source>
</evidence>
<dbReference type="GO" id="GO:0015891">
    <property type="term" value="P:siderophore transport"/>
    <property type="evidence" value="ECO:0007669"/>
    <property type="project" value="InterPro"/>
</dbReference>
<dbReference type="CDD" id="cd01347">
    <property type="entry name" value="ligand_gated_channel"/>
    <property type="match status" value="1"/>
</dbReference>
<evidence type="ECO:0000259" key="18">
    <source>
        <dbReference type="Pfam" id="PF07715"/>
    </source>
</evidence>
<dbReference type="GO" id="GO:0009279">
    <property type="term" value="C:cell outer membrane"/>
    <property type="evidence" value="ECO:0007669"/>
    <property type="project" value="UniProtKB-SubCell"/>
</dbReference>
<dbReference type="SUPFAM" id="SSF56935">
    <property type="entry name" value="Porins"/>
    <property type="match status" value="1"/>
</dbReference>
<feature type="domain" description="TonB-dependent receptor-like beta-barrel" evidence="17">
    <location>
        <begin position="261"/>
        <end position="666"/>
    </location>
</feature>
<evidence type="ECO:0000256" key="9">
    <source>
        <dbReference type="ARBA" id="ARBA00023065"/>
    </source>
</evidence>
<comment type="caution">
    <text evidence="19">The sequence shown here is derived from an EMBL/GenBank/DDBJ whole genome shotgun (WGS) entry which is preliminary data.</text>
</comment>
<dbReference type="Gene3D" id="2.40.170.20">
    <property type="entry name" value="TonB-dependent receptor, beta-barrel domain"/>
    <property type="match status" value="1"/>
</dbReference>
<keyword evidence="20" id="KW-1185">Reference proteome</keyword>
<evidence type="ECO:0000259" key="17">
    <source>
        <dbReference type="Pfam" id="PF00593"/>
    </source>
</evidence>
<feature type="domain" description="TonB-dependent receptor plug" evidence="18">
    <location>
        <begin position="74"/>
        <end position="172"/>
    </location>
</feature>
<evidence type="ECO:0000256" key="15">
    <source>
        <dbReference type="RuleBase" id="RU003357"/>
    </source>
</evidence>
<evidence type="ECO:0000256" key="16">
    <source>
        <dbReference type="SAM" id="SignalP"/>
    </source>
</evidence>
<keyword evidence="11 14" id="KW-0472">Membrane</keyword>
<name>A0AAP2G9L5_9RHOB</name>
<keyword evidence="8" id="KW-0408">Iron</keyword>
<evidence type="ECO:0000256" key="7">
    <source>
        <dbReference type="ARBA" id="ARBA00022729"/>
    </source>
</evidence>
<dbReference type="GO" id="GO:0015344">
    <property type="term" value="F:siderophore uptake transmembrane transporter activity"/>
    <property type="evidence" value="ECO:0007669"/>
    <property type="project" value="TreeGrafter"/>
</dbReference>
<keyword evidence="6 14" id="KW-0812">Transmembrane</keyword>
<dbReference type="Gene3D" id="2.170.130.10">
    <property type="entry name" value="TonB-dependent receptor, plug domain"/>
    <property type="match status" value="1"/>
</dbReference>
<comment type="similarity">
    <text evidence="2 14 15">Belongs to the TonB-dependent receptor family.</text>
</comment>
<evidence type="ECO:0000256" key="4">
    <source>
        <dbReference type="ARBA" id="ARBA00022452"/>
    </source>
</evidence>
<dbReference type="InterPro" id="IPR012910">
    <property type="entry name" value="Plug_dom"/>
</dbReference>
<keyword evidence="13 14" id="KW-0998">Cell outer membrane</keyword>
<evidence type="ECO:0000256" key="1">
    <source>
        <dbReference type="ARBA" id="ARBA00004571"/>
    </source>
</evidence>
<dbReference type="EMBL" id="JADQAZ010000003">
    <property type="protein sequence ID" value="MBT0958559.1"/>
    <property type="molecule type" value="Genomic_DNA"/>
</dbReference>
<keyword evidence="12 19" id="KW-0675">Receptor</keyword>
<organism evidence="19 20">
    <name type="scientific">Harenicola maris</name>
    <dbReference type="NCBI Taxonomy" id="2841044"/>
    <lineage>
        <taxon>Bacteria</taxon>
        <taxon>Pseudomonadati</taxon>
        <taxon>Pseudomonadota</taxon>
        <taxon>Alphaproteobacteria</taxon>
        <taxon>Rhodobacterales</taxon>
        <taxon>Paracoccaceae</taxon>
        <taxon>Harenicola</taxon>
    </lineage>
</organism>
<keyword evidence="9" id="KW-0406">Ion transport</keyword>
<sequence>MSTLSSSLPRAGWGSLRSVLLCCTAMMPGMALAQGAYELDEVVLEAEGGGAGAQDAQTIVATGIEVGGKISGPVLDIPASVSVVTSAEIEQRGANTVEEVLNYTAGASTDSYGADDRFDYFTLRGFEAYTYRDGLTIGANFGGIREEPFAFERVEVFRGANSASFGVSDPGGSVNYVTKTPREEAFGSAYVSYDSNNSKEVGLDFGGKLNDEGTLTYRFTGLLREGEYEYPYSENNETFGMLGLSWRPTDASELTLIVDQLDRDYVPGSGGFPIGGDYDRSEDFFGEPDYNDRDTNRTSVTVKGRHSFGNGFEVNGTLRYTDSSDSFNYAYVAGAVDTTVYRAFFASEGSTEAVIGDVNLSYAAQFGDWKSKTIFGIEASSSDDKGQSYWGSAPSLDLTDIVYTGAPDSVGIYNDSRTETTGKAVYLQQDLNWNEKVIISAGLRHDWIDVTETDYLYGTEEEGEISETTGRLGLTYKINPDLAVYTSYATSAVPAGLGVEPETGEQVELGVKWAPAGTNALLSAAIYDLSKTNITRTNPLTNELEAIGEVRVRGFDLEGKAEIGAYDLTASYSYLDAEIVENGTSGNEGNRPGLVPEHVASVWVSRTWENVGLGDLTAGLGVRYNGGYYFDDSNAAGETGAFTVVDAAVAYDLSEQTTLSMSVTNLLDEKHVSYGGFYADFYSAGREVSVKLAHSW</sequence>
<protein>
    <submittedName>
        <fullName evidence="19">TonB-dependent siderophore receptor</fullName>
    </submittedName>
</protein>
<dbReference type="Proteomes" id="UP001315686">
    <property type="component" value="Unassembled WGS sequence"/>
</dbReference>
<evidence type="ECO:0000256" key="6">
    <source>
        <dbReference type="ARBA" id="ARBA00022692"/>
    </source>
</evidence>
<keyword evidence="4 14" id="KW-1134">Transmembrane beta strand</keyword>
<feature type="chain" id="PRO_5042941210" evidence="16">
    <location>
        <begin position="34"/>
        <end position="696"/>
    </location>
</feature>
<keyword evidence="10 15" id="KW-0798">TonB box</keyword>
<dbReference type="InterPro" id="IPR000531">
    <property type="entry name" value="Beta-barrel_TonB"/>
</dbReference>
<feature type="signal peptide" evidence="16">
    <location>
        <begin position="1"/>
        <end position="33"/>
    </location>
</feature>